<dbReference type="AlphaFoldDB" id="A0A7J6WUJ2"/>
<evidence type="ECO:0000313" key="3">
    <source>
        <dbReference type="Proteomes" id="UP000554482"/>
    </source>
</evidence>
<accession>A0A7J6WUJ2</accession>
<keyword evidence="3" id="KW-1185">Reference proteome</keyword>
<dbReference type="EMBL" id="JABWDY010009891">
    <property type="protein sequence ID" value="KAF5201091.1"/>
    <property type="molecule type" value="Genomic_DNA"/>
</dbReference>
<evidence type="ECO:0000313" key="2">
    <source>
        <dbReference type="EMBL" id="KAF5201091.1"/>
    </source>
</evidence>
<gene>
    <name evidence="2" type="ORF">FRX31_009323</name>
</gene>
<comment type="caution">
    <text evidence="2">The sequence shown here is derived from an EMBL/GenBank/DDBJ whole genome shotgun (WGS) entry which is preliminary data.</text>
</comment>
<sequence>MVSRPYDSFVSDVNLEMFRVKQYTEEKENNAAMTADAVGDPEQGQLGNDDNYGDDGGFDEDYFEEHVE</sequence>
<evidence type="ECO:0000256" key="1">
    <source>
        <dbReference type="SAM" id="MobiDB-lite"/>
    </source>
</evidence>
<protein>
    <submittedName>
        <fullName evidence="2">Uncharacterized protein</fullName>
    </submittedName>
</protein>
<name>A0A7J6WUJ2_THATH</name>
<dbReference type="Proteomes" id="UP000554482">
    <property type="component" value="Unassembled WGS sequence"/>
</dbReference>
<reference evidence="2 3" key="1">
    <citation type="submission" date="2020-06" db="EMBL/GenBank/DDBJ databases">
        <title>Transcriptomic and genomic resources for Thalictrum thalictroides and T. hernandezii: Facilitating candidate gene discovery in an emerging model plant lineage.</title>
        <authorList>
            <person name="Arias T."/>
            <person name="Riano-Pachon D.M."/>
            <person name="Di Stilio V.S."/>
        </authorList>
    </citation>
    <scope>NUCLEOTIDE SEQUENCE [LARGE SCALE GENOMIC DNA]</scope>
    <source>
        <strain evidence="3">cv. WT478/WT964</strain>
        <tissue evidence="2">Leaves</tissue>
    </source>
</reference>
<feature type="region of interest" description="Disordered" evidence="1">
    <location>
        <begin position="28"/>
        <end position="68"/>
    </location>
</feature>
<organism evidence="2 3">
    <name type="scientific">Thalictrum thalictroides</name>
    <name type="common">Rue-anemone</name>
    <name type="synonym">Anemone thalictroides</name>
    <dbReference type="NCBI Taxonomy" id="46969"/>
    <lineage>
        <taxon>Eukaryota</taxon>
        <taxon>Viridiplantae</taxon>
        <taxon>Streptophyta</taxon>
        <taxon>Embryophyta</taxon>
        <taxon>Tracheophyta</taxon>
        <taxon>Spermatophyta</taxon>
        <taxon>Magnoliopsida</taxon>
        <taxon>Ranunculales</taxon>
        <taxon>Ranunculaceae</taxon>
        <taxon>Thalictroideae</taxon>
        <taxon>Thalictrum</taxon>
    </lineage>
</organism>
<feature type="compositionally biased region" description="Acidic residues" evidence="1">
    <location>
        <begin position="51"/>
        <end position="68"/>
    </location>
</feature>
<proteinExistence type="predicted"/>